<accession>A0A9X0SPW0</accession>
<organism evidence="1 2">
    <name type="scientific">Bacillus cereus</name>
    <dbReference type="NCBI Taxonomy" id="1396"/>
    <lineage>
        <taxon>Bacteria</taxon>
        <taxon>Bacillati</taxon>
        <taxon>Bacillota</taxon>
        <taxon>Bacilli</taxon>
        <taxon>Bacillales</taxon>
        <taxon>Bacillaceae</taxon>
        <taxon>Bacillus</taxon>
        <taxon>Bacillus cereus group</taxon>
    </lineage>
</organism>
<sequence>MSNLKEGIIYKVLSAKKINVYHYHGSWFEYTWKLKLMDENGEIIECKEDTWDDFKSLDGKNILKKKSCSVFGVVTIESNK</sequence>
<protein>
    <submittedName>
        <fullName evidence="1">Uncharacterized protein</fullName>
    </submittedName>
</protein>
<gene>
    <name evidence="1" type="ORF">AT268_31605</name>
</gene>
<dbReference type="AlphaFoldDB" id="A0A9X0SPW0"/>
<reference evidence="1 2" key="1">
    <citation type="submission" date="2015-12" db="EMBL/GenBank/DDBJ databases">
        <title>Bacillus cereus Group isolate.</title>
        <authorList>
            <person name="Kovac J."/>
        </authorList>
    </citation>
    <scope>NUCLEOTIDE SEQUENCE [LARGE SCALE GENOMIC DNA]</scope>
    <source>
        <strain evidence="1 2">FSL K6-0073</strain>
    </source>
</reference>
<dbReference type="RefSeq" id="WP_061662392.1">
    <property type="nucleotide sequence ID" value="NZ_LOMO01000001.1"/>
</dbReference>
<dbReference type="Proteomes" id="UP000075476">
    <property type="component" value="Unassembled WGS sequence"/>
</dbReference>
<evidence type="ECO:0000313" key="2">
    <source>
        <dbReference type="Proteomes" id="UP000075476"/>
    </source>
</evidence>
<name>A0A9X0SPW0_BACCE</name>
<dbReference type="EMBL" id="LOMO01000001">
    <property type="protein sequence ID" value="KXY51051.1"/>
    <property type="molecule type" value="Genomic_DNA"/>
</dbReference>
<comment type="caution">
    <text evidence="1">The sequence shown here is derived from an EMBL/GenBank/DDBJ whole genome shotgun (WGS) entry which is preliminary data.</text>
</comment>
<evidence type="ECO:0000313" key="1">
    <source>
        <dbReference type="EMBL" id="KXY51051.1"/>
    </source>
</evidence>
<proteinExistence type="predicted"/>